<dbReference type="EMBL" id="FNAF01000024">
    <property type="protein sequence ID" value="SDE14273.1"/>
    <property type="molecule type" value="Genomic_DNA"/>
</dbReference>
<dbReference type="OrthoDB" id="9780211at2"/>
<evidence type="ECO:0000313" key="1">
    <source>
        <dbReference type="EMBL" id="SDE14273.1"/>
    </source>
</evidence>
<dbReference type="RefSeq" id="WP_144019702.1">
    <property type="nucleotide sequence ID" value="NZ_FNAF01000024.1"/>
</dbReference>
<organism evidence="1 2">
    <name type="scientific">Peptococcus niger</name>
    <dbReference type="NCBI Taxonomy" id="2741"/>
    <lineage>
        <taxon>Bacteria</taxon>
        <taxon>Bacillati</taxon>
        <taxon>Bacillota</taxon>
        <taxon>Clostridia</taxon>
        <taxon>Eubacteriales</taxon>
        <taxon>Peptococcaceae</taxon>
        <taxon>Peptococcus</taxon>
    </lineage>
</organism>
<proteinExistence type="predicted"/>
<gene>
    <name evidence="1" type="ORF">SAMN04489866_1246</name>
</gene>
<name>A0A1G7AHT9_PEPNI</name>
<sequence>MEEIWEYCPNCETEIGLLWDLEMLGYKAFCPSCGERLMLCDACQHRSDDRFLDDCNYSSDSNSCRFNSGK</sequence>
<dbReference type="AlphaFoldDB" id="A0A1G7AHT9"/>
<dbReference type="STRING" id="2741.SAMN04489866_1246"/>
<dbReference type="Proteomes" id="UP000198995">
    <property type="component" value="Unassembled WGS sequence"/>
</dbReference>
<reference evidence="1 2" key="1">
    <citation type="submission" date="2016-10" db="EMBL/GenBank/DDBJ databases">
        <authorList>
            <person name="de Groot N.N."/>
        </authorList>
    </citation>
    <scope>NUCLEOTIDE SEQUENCE [LARGE SCALE GENOMIC DNA]</scope>
    <source>
        <strain evidence="1 2">DSM 20475</strain>
    </source>
</reference>
<protein>
    <submittedName>
        <fullName evidence="1">Uncharacterized protein</fullName>
    </submittedName>
</protein>
<accession>A0A1G7AHT9</accession>
<keyword evidence="2" id="KW-1185">Reference proteome</keyword>
<evidence type="ECO:0000313" key="2">
    <source>
        <dbReference type="Proteomes" id="UP000198995"/>
    </source>
</evidence>